<accession>A0A7Z0GNZ8</accession>
<comment type="caution">
    <text evidence="3">The sequence shown here is derived from an EMBL/GenBank/DDBJ whole genome shotgun (WGS) entry which is preliminary data.</text>
</comment>
<evidence type="ECO:0000259" key="2">
    <source>
        <dbReference type="SMART" id="SM00382"/>
    </source>
</evidence>
<dbReference type="GO" id="GO:0006281">
    <property type="term" value="P:DNA repair"/>
    <property type="evidence" value="ECO:0007669"/>
    <property type="project" value="InterPro"/>
</dbReference>
<feature type="region of interest" description="Disordered" evidence="1">
    <location>
        <begin position="601"/>
        <end position="635"/>
    </location>
</feature>
<dbReference type="InterPro" id="IPR027417">
    <property type="entry name" value="P-loop_NTPase"/>
</dbReference>
<dbReference type="InterPro" id="IPR003593">
    <property type="entry name" value="AAA+_ATPase"/>
</dbReference>
<dbReference type="Gene3D" id="3.40.50.300">
    <property type="entry name" value="P-loop containing nucleotide triphosphate hydrolases"/>
    <property type="match status" value="2"/>
</dbReference>
<dbReference type="Proteomes" id="UP000535437">
    <property type="component" value="Unassembled WGS sequence"/>
</dbReference>
<dbReference type="PANTHER" id="PTHR47642">
    <property type="entry name" value="ATP-DEPENDENT DNA HELICASE"/>
    <property type="match status" value="1"/>
</dbReference>
<evidence type="ECO:0000256" key="1">
    <source>
        <dbReference type="SAM" id="MobiDB-lite"/>
    </source>
</evidence>
<protein>
    <recommendedName>
        <fullName evidence="2">AAA+ ATPase domain-containing protein</fullName>
    </recommendedName>
</protein>
<dbReference type="Pfam" id="PF05970">
    <property type="entry name" value="PIF1"/>
    <property type="match status" value="1"/>
</dbReference>
<name>A0A7Z0GNZ8_9MICC</name>
<dbReference type="SUPFAM" id="SSF52540">
    <property type="entry name" value="P-loop containing nucleoside triphosphate hydrolases"/>
    <property type="match status" value="2"/>
</dbReference>
<dbReference type="EMBL" id="JACCFY010000001">
    <property type="protein sequence ID" value="NYJ78601.1"/>
    <property type="molecule type" value="Genomic_DNA"/>
</dbReference>
<dbReference type="InterPro" id="IPR051055">
    <property type="entry name" value="PIF1_helicase"/>
</dbReference>
<reference evidence="3 4" key="1">
    <citation type="submission" date="2020-07" db="EMBL/GenBank/DDBJ databases">
        <title>Sequencing the genomes of 1000 actinobacteria strains.</title>
        <authorList>
            <person name="Klenk H.-P."/>
        </authorList>
    </citation>
    <scope>NUCLEOTIDE SEQUENCE [LARGE SCALE GENOMIC DNA]</scope>
    <source>
        <strain evidence="3 4">DSM 15475</strain>
    </source>
</reference>
<dbReference type="Gene3D" id="3.40.50.10190">
    <property type="entry name" value="BRCT domain"/>
    <property type="match status" value="1"/>
</dbReference>
<dbReference type="RefSeq" id="WP_179541923.1">
    <property type="nucleotide sequence ID" value="NZ_BAAALL010000005.1"/>
</dbReference>
<dbReference type="GO" id="GO:0000723">
    <property type="term" value="P:telomere maintenance"/>
    <property type="evidence" value="ECO:0007669"/>
    <property type="project" value="InterPro"/>
</dbReference>
<dbReference type="SMART" id="SM00382">
    <property type="entry name" value="AAA"/>
    <property type="match status" value="1"/>
</dbReference>
<dbReference type="CDD" id="cd18809">
    <property type="entry name" value="SF1_C_RecD"/>
    <property type="match status" value="1"/>
</dbReference>
<proteinExistence type="predicted"/>
<evidence type="ECO:0000313" key="4">
    <source>
        <dbReference type="Proteomes" id="UP000535437"/>
    </source>
</evidence>
<sequence>MAAEIILTEEFHEALARLEAGESVFLTGKAGTGKSTLIREFLRRSEDSAADRHVVVAAPTGIAALNVDGYTIHRLFGFHPQITLEEIRHGRYYPARFAGTLKALDTLIIDEASMVRADLLDQLVAALERFGPRPGQRLGGVQLVLVGDLLQLPPVVTESEWRHFETRYPTPYFFSADSYREEDFPTVSLTTVFRQLGDDQLTAVLNSIREGVLLGSAREDLNQHVDPAFEPPDGEFWLTLATTNRIASARNRRRLERLPGDEHVCRAITRGEQDGFDRPVEERLVFKVGAQIMFLTNDPLGRWVNGTLGHVVGVEVDDDGEPLVQVALRDGAVVDVGPHTWDITRPEVHGGTLTHLVVGTYRQLPFKLAWAITVHKSQGQTADRLIVDLSGGTFSFGQLYVALSRVTSLAGLVLTRPVFPKDMKTDRRILRFLRGSSGSGSARRRCALAVLTVGDEGRMSRPRPVEIAVAFEDGTGLSTLVNPQRDLADARTTCGISTEDILVAPTLAEAWAVLSPVIAGHVPVGEQIDRTLGLIDFELKRLGQVELMPFGAEAPRTVTTRVPRAGSPAPARGAAPARALDAARQVMDALLLAEAESPEVVDRSATGFEPSEDSVQGTGHLLTRDPETASPSLEEMPGLGALLDVSRQVGALLLGAGDAAVGYRCGSGPGQGEERQPDSWHAGARQAVAEQISRATARVTLTPQLRDRLVAVGDLLGREVVTEEQLMSGTGEDVEQILVPGARVCFTGEAVSADGRTWGREQMTTLAASLGLTPVNTVTKTRCDLLVVAEVGTQSGKARKAQEYGKPVLAAEQFFSWAGVG</sequence>
<dbReference type="AlphaFoldDB" id="A0A7Z0GNZ8"/>
<dbReference type="InterPro" id="IPR010285">
    <property type="entry name" value="DNA_helicase_pif1-like_DEAD"/>
</dbReference>
<organism evidence="3 4">
    <name type="scientific">Nesterenkonia xinjiangensis</name>
    <dbReference type="NCBI Taxonomy" id="225327"/>
    <lineage>
        <taxon>Bacteria</taxon>
        <taxon>Bacillati</taxon>
        <taxon>Actinomycetota</taxon>
        <taxon>Actinomycetes</taxon>
        <taxon>Micrococcales</taxon>
        <taxon>Micrococcaceae</taxon>
        <taxon>Nesterenkonia</taxon>
    </lineage>
</organism>
<keyword evidence="4" id="KW-1185">Reference proteome</keyword>
<dbReference type="PANTHER" id="PTHR47642:SF5">
    <property type="entry name" value="ATP-DEPENDENT DNA HELICASE"/>
    <property type="match status" value="1"/>
</dbReference>
<feature type="domain" description="AAA+ ATPase" evidence="2">
    <location>
        <begin position="20"/>
        <end position="215"/>
    </location>
</feature>
<evidence type="ECO:0000313" key="3">
    <source>
        <dbReference type="EMBL" id="NYJ78601.1"/>
    </source>
</evidence>
<dbReference type="GO" id="GO:0003678">
    <property type="term" value="F:DNA helicase activity"/>
    <property type="evidence" value="ECO:0007669"/>
    <property type="project" value="InterPro"/>
</dbReference>
<dbReference type="InterPro" id="IPR036420">
    <property type="entry name" value="BRCT_dom_sf"/>
</dbReference>
<gene>
    <name evidence="3" type="ORF">HNR09_002012</name>
</gene>